<protein>
    <submittedName>
        <fullName evidence="2">Heavy-metal-associated domain-containing protein</fullName>
    </submittedName>
</protein>
<evidence type="ECO:0000259" key="1">
    <source>
        <dbReference type="PROSITE" id="PS50846"/>
    </source>
</evidence>
<proteinExistence type="predicted"/>
<evidence type="ECO:0000313" key="3">
    <source>
        <dbReference type="Proteomes" id="UP000521379"/>
    </source>
</evidence>
<accession>A0A846U8I0</accession>
<dbReference type="EMBL" id="JAAVUN010000013">
    <property type="protein sequence ID" value="NKE09886.1"/>
    <property type="molecule type" value="Genomic_DNA"/>
</dbReference>
<sequence>MTCEHCVKAVTEELMGIEDVQNVDVELREGLPSPVTITSTRELAPLEIESAVDEAGYVVV</sequence>
<dbReference type="AlphaFoldDB" id="A0A846U8I0"/>
<comment type="caution">
    <text evidence="2">The sequence shown here is derived from an EMBL/GenBank/DDBJ whole genome shotgun (WGS) entry which is preliminary data.</text>
</comment>
<evidence type="ECO:0000313" key="2">
    <source>
        <dbReference type="EMBL" id="NKE09886.1"/>
    </source>
</evidence>
<organism evidence="2 3">
    <name type="scientific">Kocuria subflava</name>
    <dbReference type="NCBI Taxonomy" id="1736139"/>
    <lineage>
        <taxon>Bacteria</taxon>
        <taxon>Bacillati</taxon>
        <taxon>Actinomycetota</taxon>
        <taxon>Actinomycetes</taxon>
        <taxon>Micrococcales</taxon>
        <taxon>Micrococcaceae</taxon>
        <taxon>Kocuria</taxon>
    </lineage>
</organism>
<dbReference type="Pfam" id="PF00403">
    <property type="entry name" value="HMA"/>
    <property type="match status" value="1"/>
</dbReference>
<keyword evidence="3" id="KW-1185">Reference proteome</keyword>
<dbReference type="InterPro" id="IPR006121">
    <property type="entry name" value="HMA_dom"/>
</dbReference>
<reference evidence="2 3" key="1">
    <citation type="submission" date="2020-02" db="EMBL/GenBank/DDBJ databases">
        <authorList>
            <person name="Sun Q."/>
        </authorList>
    </citation>
    <scope>NUCLEOTIDE SEQUENCE [LARGE SCALE GENOMIC DNA]</scope>
    <source>
        <strain evidence="2 3">YIM 13062</strain>
    </source>
</reference>
<dbReference type="CDD" id="cd00371">
    <property type="entry name" value="HMA"/>
    <property type="match status" value="1"/>
</dbReference>
<dbReference type="SUPFAM" id="SSF55008">
    <property type="entry name" value="HMA, heavy metal-associated domain"/>
    <property type="match status" value="1"/>
</dbReference>
<dbReference type="Gene3D" id="3.30.70.100">
    <property type="match status" value="1"/>
</dbReference>
<feature type="domain" description="HMA" evidence="1">
    <location>
        <begin position="1"/>
        <end position="60"/>
    </location>
</feature>
<dbReference type="Proteomes" id="UP000521379">
    <property type="component" value="Unassembled WGS sequence"/>
</dbReference>
<gene>
    <name evidence="2" type="ORF">GTW58_08040</name>
</gene>
<name>A0A846U8I0_9MICC</name>
<dbReference type="GO" id="GO:0046872">
    <property type="term" value="F:metal ion binding"/>
    <property type="evidence" value="ECO:0007669"/>
    <property type="project" value="InterPro"/>
</dbReference>
<dbReference type="PROSITE" id="PS50846">
    <property type="entry name" value="HMA_2"/>
    <property type="match status" value="1"/>
</dbReference>
<dbReference type="InterPro" id="IPR036163">
    <property type="entry name" value="HMA_dom_sf"/>
</dbReference>